<feature type="transmembrane region" description="Helical" evidence="2">
    <location>
        <begin position="740"/>
        <end position="759"/>
    </location>
</feature>
<comment type="similarity">
    <text evidence="1">Belongs to the sel-1 family.</text>
</comment>
<keyword evidence="2" id="KW-0472">Membrane</keyword>
<dbReference type="GO" id="GO:0005789">
    <property type="term" value="C:endoplasmic reticulum membrane"/>
    <property type="evidence" value="ECO:0007669"/>
    <property type="project" value="TreeGrafter"/>
</dbReference>
<evidence type="ECO:0000256" key="3">
    <source>
        <dbReference type="SAM" id="SignalP"/>
    </source>
</evidence>
<dbReference type="PANTHER" id="PTHR11102">
    <property type="entry name" value="SEL-1-LIKE PROTEIN"/>
    <property type="match status" value="1"/>
</dbReference>
<evidence type="ECO:0000256" key="1">
    <source>
        <dbReference type="ARBA" id="ARBA00038101"/>
    </source>
</evidence>
<reference evidence="4" key="1">
    <citation type="submission" date="2022-07" db="EMBL/GenBank/DDBJ databases">
        <title>Draft genome sequence of Zalerion maritima ATCC 34329, a (micro)plastics degrading marine fungus.</title>
        <authorList>
            <person name="Paco A."/>
            <person name="Goncalves M.F.M."/>
            <person name="Rocha-Santos T.A.P."/>
            <person name="Alves A."/>
        </authorList>
    </citation>
    <scope>NUCLEOTIDE SEQUENCE</scope>
    <source>
        <strain evidence="4">ATCC 34329</strain>
    </source>
</reference>
<organism evidence="4 5">
    <name type="scientific">Zalerion maritima</name>
    <dbReference type="NCBI Taxonomy" id="339359"/>
    <lineage>
        <taxon>Eukaryota</taxon>
        <taxon>Fungi</taxon>
        <taxon>Dikarya</taxon>
        <taxon>Ascomycota</taxon>
        <taxon>Pezizomycotina</taxon>
        <taxon>Sordariomycetes</taxon>
        <taxon>Lulworthiomycetidae</taxon>
        <taxon>Lulworthiales</taxon>
        <taxon>Lulworthiaceae</taxon>
        <taxon>Zalerion</taxon>
    </lineage>
</organism>
<evidence type="ECO:0000313" key="4">
    <source>
        <dbReference type="EMBL" id="KAJ2905732.1"/>
    </source>
</evidence>
<dbReference type="SUPFAM" id="SSF81901">
    <property type="entry name" value="HCP-like"/>
    <property type="match status" value="3"/>
</dbReference>
<dbReference type="InterPro" id="IPR006597">
    <property type="entry name" value="Sel1-like"/>
</dbReference>
<gene>
    <name evidence="4" type="ORF">MKZ38_004599</name>
</gene>
<dbReference type="GO" id="GO:0036503">
    <property type="term" value="P:ERAD pathway"/>
    <property type="evidence" value="ECO:0007669"/>
    <property type="project" value="TreeGrafter"/>
</dbReference>
<keyword evidence="2" id="KW-0812">Transmembrane</keyword>
<sequence>MRLTAWLFLLLQAVALTGAYQQQVLDINGAPRSSHDGSRAPEPGSHLVESAMSELRKIHLPHHRRAKRPHGILATVLHYAWMAIPKLTLSSPPRDDSQPTLSGPLRNAVGLLQEAALQNNSDATFLLAEMNFYGNYTHPHQFNVAFDYYQRLASNTGNETALFMLGLMYSTGVGGSVERDQAKALLYYTFAADRGHTQAEMALGFRHYSGIGTPKNCELANMYYKRVADKAMEWYHSGPPGGMWLIQQTSRLADEDGGVYGRGASVISSGHNALNPGLNSDAYSSIEDIIEYLDLMSQKGDVKASFNLGRLYYEGQRDLDRNMELSKKYFLMVARKYWKKNGQVVDGSKQGIDRYAGKAAGFLGRMYLRGEGVQQSFEKAHSWFERGVQHGDAQSLWGRGYMCLNGFHVKQNIGLATDFFKSAIEQDYAPAHVELGTLYLDQGKPEDLRIASHYFELAVRYGNIEASYYLAEMSHQGIGREKQCQLALSYYKNVAERAEPLVSAWLDANEAYEGGEYELAFLEYLLAAEQGYEKAQNNVAFMLDQTQTSLPLTWLIGHGTPPSRLLDDPSLALIYWTRSSRQSNIDSLVKMGDYYLNGIGAEPDADKAAQCYMGASEYHMSAQALYNVGWMHENGIGQTQDFHLAKRYYDFAIETNQESYLPVMLSLFKLRARSAWNTFTHGRINSIQDEPSTKKDWSLSEWIANFLREDDYYMDDEYYDDIYDESMVGEELDELDGAHYLDSLVIVMLAAALVMLFYYRRARQQEEIERRAREQGQQVLGQGPGQAQQQLAQAAAARGRADARAVNQDDFLWPAGGVGL</sequence>
<dbReference type="AlphaFoldDB" id="A0AAD5RXX1"/>
<feature type="chain" id="PRO_5042026512" evidence="3">
    <location>
        <begin position="20"/>
        <end position="820"/>
    </location>
</feature>
<evidence type="ECO:0000313" key="5">
    <source>
        <dbReference type="Proteomes" id="UP001201980"/>
    </source>
</evidence>
<dbReference type="InterPro" id="IPR011990">
    <property type="entry name" value="TPR-like_helical_dom_sf"/>
</dbReference>
<comment type="caution">
    <text evidence="4">The sequence shown here is derived from an EMBL/GenBank/DDBJ whole genome shotgun (WGS) entry which is preliminary data.</text>
</comment>
<keyword evidence="4" id="KW-0436">Ligase</keyword>
<name>A0AAD5RXX1_9PEZI</name>
<dbReference type="EMBL" id="JAKWBI020000026">
    <property type="protein sequence ID" value="KAJ2905732.1"/>
    <property type="molecule type" value="Genomic_DNA"/>
</dbReference>
<keyword evidence="2" id="KW-1133">Transmembrane helix</keyword>
<dbReference type="InterPro" id="IPR050767">
    <property type="entry name" value="Sel1_AlgK"/>
</dbReference>
<evidence type="ECO:0000256" key="2">
    <source>
        <dbReference type="SAM" id="Phobius"/>
    </source>
</evidence>
<protein>
    <submittedName>
        <fullName evidence="4">Ubiquitin-protein ligase sel1 ubx2 protein</fullName>
    </submittedName>
</protein>
<dbReference type="PANTHER" id="PTHR11102:SF147">
    <property type="entry name" value="SEL1L ADAPTOR SUBUNIT OF ERAD E3 UBIQUITIN LIGASE"/>
    <property type="match status" value="1"/>
</dbReference>
<dbReference type="Gene3D" id="1.25.40.10">
    <property type="entry name" value="Tetratricopeptide repeat domain"/>
    <property type="match status" value="3"/>
</dbReference>
<dbReference type="Pfam" id="PF08238">
    <property type="entry name" value="Sel1"/>
    <property type="match status" value="10"/>
</dbReference>
<dbReference type="GO" id="GO:0016874">
    <property type="term" value="F:ligase activity"/>
    <property type="evidence" value="ECO:0007669"/>
    <property type="project" value="UniProtKB-KW"/>
</dbReference>
<proteinExistence type="inferred from homology"/>
<dbReference type="Proteomes" id="UP001201980">
    <property type="component" value="Unassembled WGS sequence"/>
</dbReference>
<keyword evidence="5" id="KW-1185">Reference proteome</keyword>
<feature type="signal peptide" evidence="3">
    <location>
        <begin position="1"/>
        <end position="19"/>
    </location>
</feature>
<keyword evidence="3" id="KW-0732">Signal</keyword>
<dbReference type="SMART" id="SM00671">
    <property type="entry name" value="SEL1"/>
    <property type="match status" value="10"/>
</dbReference>
<accession>A0AAD5RXX1</accession>